<comment type="catalytic activity">
    <reaction evidence="13">
        <text>a lipid A disaccharide + ATP = a lipid IVA + ADP + H(+)</text>
        <dbReference type="Rhea" id="RHEA:67840"/>
        <dbReference type="ChEBI" id="CHEBI:15378"/>
        <dbReference type="ChEBI" id="CHEBI:30616"/>
        <dbReference type="ChEBI" id="CHEBI:176343"/>
        <dbReference type="ChEBI" id="CHEBI:176425"/>
        <dbReference type="ChEBI" id="CHEBI:456216"/>
        <dbReference type="EC" id="2.7.1.130"/>
    </reaction>
</comment>
<evidence type="ECO:0000313" key="16">
    <source>
        <dbReference type="EMBL" id="PIE83611.1"/>
    </source>
</evidence>
<dbReference type="HAMAP" id="MF_00409">
    <property type="entry name" value="LpxK"/>
    <property type="match status" value="1"/>
</dbReference>
<proteinExistence type="inferred from homology"/>
<dbReference type="GO" id="GO:0005886">
    <property type="term" value="C:plasma membrane"/>
    <property type="evidence" value="ECO:0007669"/>
    <property type="project" value="TreeGrafter"/>
</dbReference>
<evidence type="ECO:0000256" key="5">
    <source>
        <dbReference type="ARBA" id="ARBA00022516"/>
    </source>
</evidence>
<feature type="region of interest" description="Disordered" evidence="14">
    <location>
        <begin position="336"/>
        <end position="356"/>
    </location>
</feature>
<evidence type="ECO:0000256" key="1">
    <source>
        <dbReference type="ARBA" id="ARBA00002274"/>
    </source>
</evidence>
<dbReference type="PANTHER" id="PTHR42724:SF1">
    <property type="entry name" value="TETRAACYLDISACCHARIDE 4'-KINASE, MITOCHONDRIAL-RELATED"/>
    <property type="match status" value="1"/>
</dbReference>
<evidence type="ECO:0000256" key="12">
    <source>
        <dbReference type="ARBA" id="ARBA00029757"/>
    </source>
</evidence>
<evidence type="ECO:0000256" key="10">
    <source>
        <dbReference type="ARBA" id="ARBA00022840"/>
    </source>
</evidence>
<evidence type="ECO:0000313" key="17">
    <source>
        <dbReference type="Proteomes" id="UP000229278"/>
    </source>
</evidence>
<feature type="transmembrane region" description="Helical" evidence="15">
    <location>
        <begin position="12"/>
        <end position="31"/>
    </location>
</feature>
<keyword evidence="6 13" id="KW-0441">Lipid A biosynthesis</keyword>
<evidence type="ECO:0000256" key="14">
    <source>
        <dbReference type="SAM" id="MobiDB-lite"/>
    </source>
</evidence>
<reference evidence="16 17" key="1">
    <citation type="submission" date="2017-10" db="EMBL/GenBank/DDBJ databases">
        <title>Novel microbial diversity and functional potential in the marine mammal oral microbiome.</title>
        <authorList>
            <person name="Dudek N.K."/>
            <person name="Sun C.L."/>
            <person name="Burstein D."/>
            <person name="Kantor R.S."/>
            <person name="Aliaga Goltsman D.S."/>
            <person name="Bik E.M."/>
            <person name="Thomas B.C."/>
            <person name="Banfield J.F."/>
            <person name="Relman D.A."/>
        </authorList>
    </citation>
    <scope>NUCLEOTIDE SEQUENCE [LARGE SCALE GENOMIC DNA]</scope>
    <source>
        <strain evidence="16">DOLJORAL78_50_517</strain>
    </source>
</reference>
<accession>A0A2G6PGB6</accession>
<sequence length="356" mass="39457">MSWLDRYDDSLNLVSVLLWPMSLLFAVVVRVRRQLYLQNFLKSESLKVPVVVVGNINMGGTGKTPLVGFLVKSLREKGYSPGVISRGYGGHVTEWPCHVTADSDPDEVGDEPVLLAQRCQCPIVVGPDRVAAAQALLKAYDCNIIVSDDGLQHYRLQRDLEIAVIDGFRRFGNAACLPAGPLREPVSRLHTVDFVVGNGAARGMESLMSLHGDVAVNLSDPGVSSALSGFSQSTVHAVAGIGDPGRFFDHLRRASLRLIEHPFPDHYSFRAEDLKFQQDFPVLMTEKDAVKCRKFKVDNAWYVPVEARLEPGFEERFFKRLMPIALSKGIQIENRASNSDSRRVSKTADSPETRVH</sequence>
<evidence type="ECO:0000256" key="2">
    <source>
        <dbReference type="ARBA" id="ARBA00004870"/>
    </source>
</evidence>
<evidence type="ECO:0000256" key="3">
    <source>
        <dbReference type="ARBA" id="ARBA00012071"/>
    </source>
</evidence>
<dbReference type="AlphaFoldDB" id="A0A2G6PGB6"/>
<evidence type="ECO:0000256" key="9">
    <source>
        <dbReference type="ARBA" id="ARBA00022777"/>
    </source>
</evidence>
<evidence type="ECO:0000256" key="13">
    <source>
        <dbReference type="HAMAP-Rule" id="MF_00409"/>
    </source>
</evidence>
<dbReference type="EMBL" id="PDTV01000004">
    <property type="protein sequence ID" value="PIE83611.1"/>
    <property type="molecule type" value="Genomic_DNA"/>
</dbReference>
<comment type="function">
    <text evidence="1 13">Transfers the gamma-phosphate of ATP to the 4'-position of a tetraacyldisaccharide 1-phosphate intermediate (termed DS-1-P) to form tetraacyldisaccharide 1,4'-bis-phosphate (lipid IVA).</text>
</comment>
<keyword evidence="15" id="KW-0472">Membrane</keyword>
<evidence type="ECO:0000256" key="8">
    <source>
        <dbReference type="ARBA" id="ARBA00022741"/>
    </source>
</evidence>
<dbReference type="PANTHER" id="PTHR42724">
    <property type="entry name" value="TETRAACYLDISACCHARIDE 4'-KINASE"/>
    <property type="match status" value="1"/>
</dbReference>
<dbReference type="GO" id="GO:0009244">
    <property type="term" value="P:lipopolysaccharide core region biosynthetic process"/>
    <property type="evidence" value="ECO:0007669"/>
    <property type="project" value="TreeGrafter"/>
</dbReference>
<dbReference type="InterPro" id="IPR003758">
    <property type="entry name" value="LpxK"/>
</dbReference>
<feature type="binding site" evidence="13">
    <location>
        <begin position="57"/>
        <end position="64"/>
    </location>
    <ligand>
        <name>ATP</name>
        <dbReference type="ChEBI" id="CHEBI:30616"/>
    </ligand>
</feature>
<keyword evidence="9 13" id="KW-0418">Kinase</keyword>
<keyword evidence="5 13" id="KW-0444">Lipid biosynthesis</keyword>
<evidence type="ECO:0000256" key="15">
    <source>
        <dbReference type="SAM" id="Phobius"/>
    </source>
</evidence>
<dbReference type="InterPro" id="IPR027417">
    <property type="entry name" value="P-loop_NTPase"/>
</dbReference>
<keyword evidence="10 13" id="KW-0067">ATP-binding</keyword>
<comment type="similarity">
    <text evidence="13">Belongs to the LpxK family.</text>
</comment>
<keyword evidence="7 13" id="KW-0808">Transferase</keyword>
<organism evidence="16 17">
    <name type="scientific">Candidatus Contendibacter odensensis</name>
    <dbReference type="NCBI Taxonomy" id="1400860"/>
    <lineage>
        <taxon>Bacteria</taxon>
        <taxon>Pseudomonadati</taxon>
        <taxon>Pseudomonadota</taxon>
        <taxon>Gammaproteobacteria</taxon>
        <taxon>Candidatus Competibacteraceae</taxon>
        <taxon>Candidatus Contendibacter</taxon>
    </lineage>
</organism>
<dbReference type="GO" id="GO:0005524">
    <property type="term" value="F:ATP binding"/>
    <property type="evidence" value="ECO:0007669"/>
    <property type="project" value="UniProtKB-UniRule"/>
</dbReference>
<comment type="pathway">
    <text evidence="2 13">Glycolipid biosynthesis; lipid IV(A) biosynthesis; lipid IV(A) from (3R)-3-hydroxytetradecanoyl-[acyl-carrier-protein] and UDP-N-acetyl-alpha-D-glucosamine: step 6/6.</text>
</comment>
<keyword evidence="11 13" id="KW-0443">Lipid metabolism</keyword>
<dbReference type="Pfam" id="PF02606">
    <property type="entry name" value="LpxK"/>
    <property type="match status" value="1"/>
</dbReference>
<dbReference type="GO" id="GO:0009245">
    <property type="term" value="P:lipid A biosynthetic process"/>
    <property type="evidence" value="ECO:0007669"/>
    <property type="project" value="UniProtKB-UniRule"/>
</dbReference>
<dbReference type="GO" id="GO:0009029">
    <property type="term" value="F:lipid-A 4'-kinase activity"/>
    <property type="evidence" value="ECO:0007669"/>
    <property type="project" value="UniProtKB-UniRule"/>
</dbReference>
<dbReference type="SUPFAM" id="SSF52540">
    <property type="entry name" value="P-loop containing nucleoside triphosphate hydrolases"/>
    <property type="match status" value="1"/>
</dbReference>
<keyword evidence="15" id="KW-0812">Transmembrane</keyword>
<name>A0A2G6PGB6_9GAMM</name>
<dbReference type="Proteomes" id="UP000229278">
    <property type="component" value="Unassembled WGS sequence"/>
</dbReference>
<gene>
    <name evidence="13" type="primary">lpxK</name>
    <name evidence="16" type="ORF">CSA09_01870</name>
</gene>
<evidence type="ECO:0000256" key="11">
    <source>
        <dbReference type="ARBA" id="ARBA00023098"/>
    </source>
</evidence>
<comment type="caution">
    <text evidence="16">The sequence shown here is derived from an EMBL/GenBank/DDBJ whole genome shotgun (WGS) entry which is preliminary data.</text>
</comment>
<keyword evidence="8 13" id="KW-0547">Nucleotide-binding</keyword>
<dbReference type="NCBIfam" id="TIGR00682">
    <property type="entry name" value="lpxK"/>
    <property type="match status" value="1"/>
</dbReference>
<keyword evidence="15" id="KW-1133">Transmembrane helix</keyword>
<protein>
    <recommendedName>
        <fullName evidence="4 13">Tetraacyldisaccharide 4'-kinase</fullName>
        <ecNumber evidence="3 13">2.7.1.130</ecNumber>
    </recommendedName>
    <alternativeName>
        <fullName evidence="12 13">Lipid A 4'-kinase</fullName>
    </alternativeName>
</protein>
<dbReference type="EC" id="2.7.1.130" evidence="3 13"/>
<evidence type="ECO:0000256" key="6">
    <source>
        <dbReference type="ARBA" id="ARBA00022556"/>
    </source>
</evidence>
<dbReference type="UniPathway" id="UPA00359">
    <property type="reaction ID" value="UER00482"/>
</dbReference>
<evidence type="ECO:0000256" key="7">
    <source>
        <dbReference type="ARBA" id="ARBA00022679"/>
    </source>
</evidence>
<evidence type="ECO:0000256" key="4">
    <source>
        <dbReference type="ARBA" id="ARBA00016436"/>
    </source>
</evidence>